<dbReference type="Proteomes" id="UP000812270">
    <property type="component" value="Unassembled WGS sequence"/>
</dbReference>
<comment type="caution">
    <text evidence="1">The sequence shown here is derived from an EMBL/GenBank/DDBJ whole genome shotgun (WGS) entry which is preliminary data.</text>
</comment>
<reference evidence="1" key="1">
    <citation type="submission" date="2021-06" db="EMBL/GenBank/DDBJ databases">
        <authorList>
            <person name="Huq M.A."/>
        </authorList>
    </citation>
    <scope>NUCLEOTIDE SEQUENCE</scope>
    <source>
        <strain evidence="1">MAH-26</strain>
    </source>
</reference>
<gene>
    <name evidence="1" type="ORF">KTO63_04020</name>
</gene>
<evidence type="ECO:0000313" key="1">
    <source>
        <dbReference type="EMBL" id="MBV4356303.1"/>
    </source>
</evidence>
<evidence type="ECO:0000313" key="2">
    <source>
        <dbReference type="Proteomes" id="UP000812270"/>
    </source>
</evidence>
<name>A0A9E2S4C7_9BACT</name>
<dbReference type="EMBL" id="JAHSPG010000002">
    <property type="protein sequence ID" value="MBV4356303.1"/>
    <property type="molecule type" value="Genomic_DNA"/>
</dbReference>
<sequence>MSRIDKIKHIHAEELEKECRKNQVSFISVENLLEAEKTKKLLKRNALIQQTIDKEIENSIENEN</sequence>
<keyword evidence="2" id="KW-1185">Reference proteome</keyword>
<dbReference type="RefSeq" id="WP_217789861.1">
    <property type="nucleotide sequence ID" value="NZ_JAHSPG010000002.1"/>
</dbReference>
<proteinExistence type="predicted"/>
<protein>
    <submittedName>
        <fullName evidence="1">Uncharacterized protein</fullName>
    </submittedName>
</protein>
<dbReference type="AlphaFoldDB" id="A0A9E2S4C7"/>
<organism evidence="1 2">
    <name type="scientific">Pinibacter aurantiacus</name>
    <dbReference type="NCBI Taxonomy" id="2851599"/>
    <lineage>
        <taxon>Bacteria</taxon>
        <taxon>Pseudomonadati</taxon>
        <taxon>Bacteroidota</taxon>
        <taxon>Chitinophagia</taxon>
        <taxon>Chitinophagales</taxon>
        <taxon>Chitinophagaceae</taxon>
        <taxon>Pinibacter</taxon>
    </lineage>
</organism>
<accession>A0A9E2S4C7</accession>